<dbReference type="PANTHER" id="PTHR46644">
    <property type="entry name" value="DNA REPAIR PROTEIN XRCC2"/>
    <property type="match status" value="1"/>
</dbReference>
<dbReference type="OrthoDB" id="420422at2759"/>
<sequence>MLTKQQLLRCVAPDETAAEFFARQVNEAIATGLTCVDQHVKLRPGQVLELVGPTGVGKSELLAEIAAHFVLTSRGDDPAGVPDSVLLIDLESKFDPLRLLQILAQHVGQNDRAIEAAMSRFHLVCCNSSAEFLALLAVLPQRLQQMRGKCSLLLIDNIGSYSWQDRAARPPAGQAGAPAALHHQQQQLLVGADPGPPLTMQRVHAAAAALLQLLAARLRLAVVATKSAAVALQEGEGGRLVQRDYLPPAWQRVVTHRLLMLPGRPPVVEAGPHALTHVVVQLQSDALARRDAPASIYIGPAGVCARPG</sequence>
<evidence type="ECO:0000313" key="3">
    <source>
        <dbReference type="Proteomes" id="UP000247498"/>
    </source>
</evidence>
<dbReference type="GO" id="GO:0005524">
    <property type="term" value="F:ATP binding"/>
    <property type="evidence" value="ECO:0007669"/>
    <property type="project" value="InterPro"/>
</dbReference>
<feature type="domain" description="RecA family profile 1" evidence="1">
    <location>
        <begin position="25"/>
        <end position="230"/>
    </location>
</feature>
<dbReference type="EMBL" id="BDRX01000087">
    <property type="protein sequence ID" value="GBF96848.1"/>
    <property type="molecule type" value="Genomic_DNA"/>
</dbReference>
<comment type="caution">
    <text evidence="2">The sequence shown here is derived from an EMBL/GenBank/DDBJ whole genome shotgun (WGS) entry which is preliminary data.</text>
</comment>
<proteinExistence type="predicted"/>
<dbReference type="PANTHER" id="PTHR46644:SF2">
    <property type="entry name" value="DNA REPAIR PROTEIN XRCC2"/>
    <property type="match status" value="1"/>
</dbReference>
<dbReference type="GO" id="GO:0003677">
    <property type="term" value="F:DNA binding"/>
    <property type="evidence" value="ECO:0007669"/>
    <property type="project" value="InterPro"/>
</dbReference>
<dbReference type="InterPro" id="IPR003593">
    <property type="entry name" value="AAA+_ATPase"/>
</dbReference>
<dbReference type="PROSITE" id="PS50162">
    <property type="entry name" value="RECA_2"/>
    <property type="match status" value="1"/>
</dbReference>
<dbReference type="Proteomes" id="UP000247498">
    <property type="component" value="Unassembled WGS sequence"/>
</dbReference>
<accession>A0A2V0PAG5</accession>
<keyword evidence="3" id="KW-1185">Reference proteome</keyword>
<evidence type="ECO:0000313" key="2">
    <source>
        <dbReference type="EMBL" id="GBF96848.1"/>
    </source>
</evidence>
<dbReference type="FunCoup" id="A0A2V0PAG5">
    <property type="interactions" value="980"/>
</dbReference>
<dbReference type="GO" id="GO:0005657">
    <property type="term" value="C:replication fork"/>
    <property type="evidence" value="ECO:0007669"/>
    <property type="project" value="InterPro"/>
</dbReference>
<dbReference type="InterPro" id="IPR020588">
    <property type="entry name" value="RecA_ATP-bd"/>
</dbReference>
<dbReference type="InterPro" id="IPR030547">
    <property type="entry name" value="XRCC2"/>
</dbReference>
<dbReference type="GO" id="GO:0140664">
    <property type="term" value="F:ATP-dependent DNA damage sensor activity"/>
    <property type="evidence" value="ECO:0007669"/>
    <property type="project" value="InterPro"/>
</dbReference>
<dbReference type="GO" id="GO:0033063">
    <property type="term" value="C:Rad51B-Rad51C-Rad51D-XRCC2 complex"/>
    <property type="evidence" value="ECO:0007669"/>
    <property type="project" value="InterPro"/>
</dbReference>
<protein>
    <recommendedName>
        <fullName evidence="1">RecA family profile 1 domain-containing protein</fullName>
    </recommendedName>
</protein>
<dbReference type="AlphaFoldDB" id="A0A2V0PAG5"/>
<gene>
    <name evidence="2" type="ORF">Rsub_09704</name>
</gene>
<reference evidence="2 3" key="1">
    <citation type="journal article" date="2018" name="Sci. Rep.">
        <title>Raphidocelis subcapitata (=Pseudokirchneriella subcapitata) provides an insight into genome evolution and environmental adaptations in the Sphaeropleales.</title>
        <authorList>
            <person name="Suzuki S."/>
            <person name="Yamaguchi H."/>
            <person name="Nakajima N."/>
            <person name="Kawachi M."/>
        </authorList>
    </citation>
    <scope>NUCLEOTIDE SEQUENCE [LARGE SCALE GENOMIC DNA]</scope>
    <source>
        <strain evidence="2 3">NIES-35</strain>
    </source>
</reference>
<dbReference type="Gene3D" id="3.40.50.300">
    <property type="entry name" value="P-loop containing nucleotide triphosphate hydrolases"/>
    <property type="match status" value="1"/>
</dbReference>
<dbReference type="STRING" id="307507.A0A2V0PAG5"/>
<dbReference type="GO" id="GO:0000724">
    <property type="term" value="P:double-strand break repair via homologous recombination"/>
    <property type="evidence" value="ECO:0007669"/>
    <property type="project" value="InterPro"/>
</dbReference>
<name>A0A2V0PAG5_9CHLO</name>
<evidence type="ECO:0000259" key="1">
    <source>
        <dbReference type="PROSITE" id="PS50162"/>
    </source>
</evidence>
<dbReference type="InParanoid" id="A0A2V0PAG5"/>
<dbReference type="SMART" id="SM00382">
    <property type="entry name" value="AAA"/>
    <property type="match status" value="1"/>
</dbReference>
<dbReference type="SUPFAM" id="SSF52540">
    <property type="entry name" value="P-loop containing nucleoside triphosphate hydrolases"/>
    <property type="match status" value="1"/>
</dbReference>
<organism evidence="2 3">
    <name type="scientific">Raphidocelis subcapitata</name>
    <dbReference type="NCBI Taxonomy" id="307507"/>
    <lineage>
        <taxon>Eukaryota</taxon>
        <taxon>Viridiplantae</taxon>
        <taxon>Chlorophyta</taxon>
        <taxon>core chlorophytes</taxon>
        <taxon>Chlorophyceae</taxon>
        <taxon>CS clade</taxon>
        <taxon>Sphaeropleales</taxon>
        <taxon>Selenastraceae</taxon>
        <taxon>Raphidocelis</taxon>
    </lineage>
</organism>
<dbReference type="InterPro" id="IPR027417">
    <property type="entry name" value="P-loop_NTPase"/>
</dbReference>